<dbReference type="PROSITE" id="PS51257">
    <property type="entry name" value="PROKAR_LIPOPROTEIN"/>
    <property type="match status" value="1"/>
</dbReference>
<reference evidence="6" key="1">
    <citation type="submission" date="2023-06" db="EMBL/GenBank/DDBJ databases">
        <title>SYSU T00b26.</title>
        <authorList>
            <person name="Gao L."/>
            <person name="Fang B.-Z."/>
            <person name="Li W.-J."/>
        </authorList>
    </citation>
    <scope>NUCLEOTIDE SEQUENCE</scope>
    <source>
        <strain evidence="6">SYSU T00b26</strain>
    </source>
</reference>
<dbReference type="Gene3D" id="3.40.190.170">
    <property type="entry name" value="Bacterial extracellular solute-binding protein, family 7"/>
    <property type="match status" value="1"/>
</dbReference>
<dbReference type="NCBIfam" id="TIGR00787">
    <property type="entry name" value="dctP"/>
    <property type="match status" value="1"/>
</dbReference>
<evidence type="ECO:0000313" key="7">
    <source>
        <dbReference type="Proteomes" id="UP001172738"/>
    </source>
</evidence>
<keyword evidence="4 5" id="KW-0732">Signal</keyword>
<comment type="similarity">
    <text evidence="2">Belongs to the bacterial solute-binding protein 7 family.</text>
</comment>
<keyword evidence="3" id="KW-0813">Transport</keyword>
<dbReference type="InterPro" id="IPR038404">
    <property type="entry name" value="TRAP_DctP_sf"/>
</dbReference>
<dbReference type="NCBIfam" id="NF037995">
    <property type="entry name" value="TRAP_S1"/>
    <property type="match status" value="1"/>
</dbReference>
<dbReference type="SUPFAM" id="SSF53850">
    <property type="entry name" value="Periplasmic binding protein-like II"/>
    <property type="match status" value="1"/>
</dbReference>
<evidence type="ECO:0000313" key="6">
    <source>
        <dbReference type="EMBL" id="MDN4473630.1"/>
    </source>
</evidence>
<evidence type="ECO:0000256" key="4">
    <source>
        <dbReference type="ARBA" id="ARBA00022729"/>
    </source>
</evidence>
<feature type="signal peptide" evidence="5">
    <location>
        <begin position="1"/>
        <end position="32"/>
    </location>
</feature>
<protein>
    <submittedName>
        <fullName evidence="6">DctP family TRAP transporter solute-binding subunit</fullName>
    </submittedName>
</protein>
<dbReference type="EMBL" id="JAUHPV010000007">
    <property type="protein sequence ID" value="MDN4473630.1"/>
    <property type="molecule type" value="Genomic_DNA"/>
</dbReference>
<evidence type="ECO:0000256" key="3">
    <source>
        <dbReference type="ARBA" id="ARBA00022448"/>
    </source>
</evidence>
<comment type="subcellular location">
    <subcellularLocation>
        <location evidence="1">Cell envelope</location>
    </subcellularLocation>
</comment>
<evidence type="ECO:0000256" key="1">
    <source>
        <dbReference type="ARBA" id="ARBA00004196"/>
    </source>
</evidence>
<evidence type="ECO:0000256" key="2">
    <source>
        <dbReference type="ARBA" id="ARBA00009023"/>
    </source>
</evidence>
<gene>
    <name evidence="6" type="ORF">QQX04_11560</name>
</gene>
<dbReference type="PANTHER" id="PTHR33376">
    <property type="match status" value="1"/>
</dbReference>
<accession>A0ABT8G3B8</accession>
<dbReference type="InterPro" id="IPR004682">
    <property type="entry name" value="TRAP_DctP"/>
</dbReference>
<sequence length="350" mass="37066">MKATRPHRARWLALAAVPVLALTACSSGGNDADPTDAGASDDGDTMAEERTLTLAHSYTEDQPQHACGAQVIADEVAAAGVGLTIEIFPASQLGGDADRIASVVSGDIDIDIQGASALGAVYEPISVLDSAFAFDDADHLAAFMASDESAVLVDGFAEETGVYTLGVWSAGARHFTANTPIRTPDDLEGLRMRFPGSPQYLMNADALGATATEVAYEELYLALQNGTVDGQENPVTNILASNLAEVQDYISLSGHQLNTNLVVMSPVWEELDSAQQDALTSAVEMAVTEVTACIDETEQATLDEWRAGDDMEVIDDVDRDAFSEMATTYLEETFTGESLEVFQAIRATAN</sequence>
<comment type="caution">
    <text evidence="6">The sequence shown here is derived from an EMBL/GenBank/DDBJ whole genome shotgun (WGS) entry which is preliminary data.</text>
</comment>
<organism evidence="6 7">
    <name type="scientific">Demequina zhanjiangensis</name>
    <dbReference type="NCBI Taxonomy" id="3051659"/>
    <lineage>
        <taxon>Bacteria</taxon>
        <taxon>Bacillati</taxon>
        <taxon>Actinomycetota</taxon>
        <taxon>Actinomycetes</taxon>
        <taxon>Micrococcales</taxon>
        <taxon>Demequinaceae</taxon>
        <taxon>Demequina</taxon>
    </lineage>
</organism>
<feature type="chain" id="PRO_5046823655" evidence="5">
    <location>
        <begin position="33"/>
        <end position="350"/>
    </location>
</feature>
<dbReference type="PANTHER" id="PTHR33376:SF4">
    <property type="entry name" value="SIALIC ACID-BINDING PERIPLASMIC PROTEIN SIAP"/>
    <property type="match status" value="1"/>
</dbReference>
<dbReference type="RefSeq" id="WP_301129349.1">
    <property type="nucleotide sequence ID" value="NZ_JAUHPV010000007.1"/>
</dbReference>
<dbReference type="InterPro" id="IPR018389">
    <property type="entry name" value="DctP_fam"/>
</dbReference>
<dbReference type="Pfam" id="PF03480">
    <property type="entry name" value="DctP"/>
    <property type="match status" value="1"/>
</dbReference>
<evidence type="ECO:0000256" key="5">
    <source>
        <dbReference type="SAM" id="SignalP"/>
    </source>
</evidence>
<proteinExistence type="inferred from homology"/>
<dbReference type="Proteomes" id="UP001172738">
    <property type="component" value="Unassembled WGS sequence"/>
</dbReference>
<name>A0ABT8G3B8_9MICO</name>
<keyword evidence="7" id="KW-1185">Reference proteome</keyword>